<dbReference type="SMART" id="SM01361">
    <property type="entry name" value="A2M_recep"/>
    <property type="match status" value="1"/>
</dbReference>
<dbReference type="SUPFAM" id="SSF49410">
    <property type="entry name" value="Alpha-macroglobulin receptor domain"/>
    <property type="match status" value="1"/>
</dbReference>
<comment type="similarity">
    <text evidence="2">Belongs to the protease inhibitor I39 (alpha-2-macroglobulin) family.</text>
</comment>
<dbReference type="SUPFAM" id="SSF81296">
    <property type="entry name" value="E set domains"/>
    <property type="match status" value="1"/>
</dbReference>
<evidence type="ECO:0000256" key="3">
    <source>
        <dbReference type="ARBA" id="ARBA00022525"/>
    </source>
</evidence>
<dbReference type="InterPro" id="IPR001599">
    <property type="entry name" value="Macroglobln_a2"/>
</dbReference>
<evidence type="ECO:0000256" key="6">
    <source>
        <dbReference type="ARBA" id="ARBA00022900"/>
    </source>
</evidence>
<keyword evidence="3" id="KW-0964">Secreted</keyword>
<dbReference type="SMART" id="SM01360">
    <property type="entry name" value="A2M"/>
    <property type="match status" value="1"/>
</dbReference>
<dbReference type="GO" id="GO:0004867">
    <property type="term" value="F:serine-type endopeptidase inhibitor activity"/>
    <property type="evidence" value="ECO:0007669"/>
    <property type="project" value="UniProtKB-KW"/>
</dbReference>
<dbReference type="InterPro" id="IPR013783">
    <property type="entry name" value="Ig-like_fold"/>
</dbReference>
<dbReference type="PANTHER" id="PTHR11412">
    <property type="entry name" value="MACROGLOBULIN / COMPLEMENT"/>
    <property type="match status" value="1"/>
</dbReference>
<proteinExistence type="evidence at transcript level"/>
<evidence type="ECO:0000256" key="8">
    <source>
        <dbReference type="ARBA" id="ARBA00023180"/>
    </source>
</evidence>
<dbReference type="Pfam" id="PF17791">
    <property type="entry name" value="MG3"/>
    <property type="match status" value="1"/>
</dbReference>
<feature type="domain" description="Alpha-macroglobulin receptor-binding" evidence="11">
    <location>
        <begin position="1434"/>
        <end position="1524"/>
    </location>
</feature>
<dbReference type="Gene3D" id="2.60.40.1940">
    <property type="match status" value="1"/>
</dbReference>
<evidence type="ECO:0000256" key="5">
    <source>
        <dbReference type="ARBA" id="ARBA00022729"/>
    </source>
</evidence>
<dbReference type="Pfam" id="PF00207">
    <property type="entry name" value="A2M"/>
    <property type="match status" value="1"/>
</dbReference>
<dbReference type="Gene3D" id="2.60.40.690">
    <property type="entry name" value="Alpha-macroglobulin, receptor-binding domain"/>
    <property type="match status" value="1"/>
</dbReference>
<dbReference type="SMART" id="SM01419">
    <property type="entry name" value="Thiol-ester_cl"/>
    <property type="match status" value="1"/>
</dbReference>
<keyword evidence="6" id="KW-0722">Serine protease inhibitor</keyword>
<accession>A0A6F9D9B9</accession>
<dbReference type="InterPro" id="IPR050473">
    <property type="entry name" value="A2M/Complement_sys"/>
</dbReference>
<dbReference type="Gene3D" id="2.20.130.20">
    <property type="match status" value="1"/>
</dbReference>
<dbReference type="InterPro" id="IPR041813">
    <property type="entry name" value="A2M_TED"/>
</dbReference>
<keyword evidence="8" id="KW-0325">Glycoprotein</keyword>
<evidence type="ECO:0000256" key="1">
    <source>
        <dbReference type="ARBA" id="ARBA00004613"/>
    </source>
</evidence>
<feature type="domain" description="Alpha-2-macroglobulin bait region" evidence="9">
    <location>
        <begin position="361"/>
        <end position="530"/>
    </location>
</feature>
<reference evidence="12" key="1">
    <citation type="submission" date="2020-04" db="EMBL/GenBank/DDBJ databases">
        <authorList>
            <person name="Neveu A P."/>
        </authorList>
    </citation>
    <scope>NUCLEOTIDE SEQUENCE</scope>
    <source>
        <tissue evidence="12">Whole embryo</tissue>
    </source>
</reference>
<dbReference type="InterPro" id="IPR040839">
    <property type="entry name" value="MG4"/>
</dbReference>
<dbReference type="InterPro" id="IPR011625">
    <property type="entry name" value="A2M_N_BRD"/>
</dbReference>
<dbReference type="Gene3D" id="2.60.40.1930">
    <property type="match status" value="2"/>
</dbReference>
<keyword evidence="7" id="KW-1015">Disulfide bond</keyword>
<dbReference type="FunFam" id="1.50.10.20:FF:000001">
    <property type="entry name" value="CD109 isoform 1"/>
    <property type="match status" value="1"/>
</dbReference>
<protein>
    <submittedName>
        <fullName evidence="12">C3 and PZP-like alpha-2-macroglobulin domain-containing protein 8</fullName>
    </submittedName>
</protein>
<dbReference type="Gene3D" id="1.50.10.20">
    <property type="match status" value="1"/>
</dbReference>
<dbReference type="InterPro" id="IPR014756">
    <property type="entry name" value="Ig_E-set"/>
</dbReference>
<dbReference type="Pfam" id="PF17789">
    <property type="entry name" value="MG4"/>
    <property type="match status" value="1"/>
</dbReference>
<evidence type="ECO:0000256" key="4">
    <source>
        <dbReference type="ARBA" id="ARBA00022690"/>
    </source>
</evidence>
<name>A0A6F9D9B9_9ASCI</name>
<feature type="domain" description="Alpha-2-macroglobulin" evidence="10">
    <location>
        <begin position="648"/>
        <end position="737"/>
    </location>
</feature>
<organism evidence="12">
    <name type="scientific">Phallusia mammillata</name>
    <dbReference type="NCBI Taxonomy" id="59560"/>
    <lineage>
        <taxon>Eukaryota</taxon>
        <taxon>Metazoa</taxon>
        <taxon>Chordata</taxon>
        <taxon>Tunicata</taxon>
        <taxon>Ascidiacea</taxon>
        <taxon>Phlebobranchia</taxon>
        <taxon>Ascidiidae</taxon>
        <taxon>Phallusia</taxon>
    </lineage>
</organism>
<evidence type="ECO:0000259" key="9">
    <source>
        <dbReference type="SMART" id="SM01359"/>
    </source>
</evidence>
<evidence type="ECO:0000259" key="11">
    <source>
        <dbReference type="SMART" id="SM01361"/>
    </source>
</evidence>
<dbReference type="PROSITE" id="PS00477">
    <property type="entry name" value="ALPHA_2_MACROGLOBULIN"/>
    <property type="match status" value="1"/>
</dbReference>
<evidence type="ECO:0000256" key="2">
    <source>
        <dbReference type="ARBA" id="ARBA00010952"/>
    </source>
</evidence>
<keyword evidence="5" id="KW-0732">Signal</keyword>
<dbReference type="InterPro" id="IPR047565">
    <property type="entry name" value="Alpha-macroglob_thiol-ester_cl"/>
</dbReference>
<dbReference type="EMBL" id="LR784140">
    <property type="protein sequence ID" value="CAB3233265.1"/>
    <property type="molecule type" value="mRNA"/>
</dbReference>
<gene>
    <name evidence="12" type="primary">Cpamd8</name>
</gene>
<sequence>MEGKANLKVCGNCHMTSGFRFSNSTPVTVAAKGTSAFIQTDKPVYKPSQTVNVNVFIVDRDLKPVSDNVTAYVVGPNDVRIQQWIGLQPFCCGVVSFSFPLSDQPLLGKWKIFAEVQKHSYNTTFEIQKYVLPKFEVGIKVPPYFREECEEISVSANHVFGKPLQGQLKVNMTVHGVGYSKTRYLDRGPTIVRNMTIFGTALFPICMSQLLPPDVSPYFRGALSIFAEVTAQDGSQFTAYDDTMPVSRQTIDIEYTEDTRAHFKPGIPFKGKIKAHNLDGSGASDVTIILNVAVNREKFYSQELRSNSEGIISFTVPALPTTANVVWLEANVFATSGELSINNITIYKNLHNWFAPSNCHILAQGPGVVANSGGPVKVLVKSSCPCNFTLYYEILSRGNIVQTGSKLVLPEESTRARRKRSPAAFGDSPIPLLTDDNEVVNNEVCQTSLIVDVTPEMAPMSRMVVYYVREDGEGIADSIQLPVKAKLQNKVKISSDYAERRPGDNINIEVTSSPGSCACIALVDRSVHVMKPGYMIGQDQIFDEMQSYDLNNLPYEQGIDWWRLSRSRRSANRWWDISRDAKYAFLESGLVVMTDVIKLDYKMNVQLFPQLLRQSMRQAIRTQEVPPNEARNQRNRVRRRHRTFFPETWIWRCFNVSSGRENFTLQVPDSITTWQADAVSLNPISGIGISRPTSIRAFERFFVDFNLPYSVIRGEQVRIPLTVYNYLQTCIQAEVSVIIPAGVSFNNRGTNRMTRRICIHPQTTETTQVIVEFSYLGNINISATATGVSGVTSCCPGNHRTHKTIGYDAITRSVLVEAEGIHREYTHSVYFCPNERINISTPSTYTFQFVKLPTNVTGFQFLAKARNNVHLILTSQQSASSGSYEVVLGGSRNTRSWISRDSQHLVTAATNHILSDDEFRPFWITWTNGNIQVGTGKTENPESRFMQWREPNDVTREIILYAGFATSDGATGSFRLWKKEESGGSFSEMFQLAIPPNTIPGSQKAVASMIGDVMGPTLSNLNNLLRLPFGCGEQNLANFAPNIYVLRYLQATKQITEDVRSEALHYLQTGYQRQLTYKRRDDSYSAFGDRDSSGSMWLTSFVLKSFSQARDFIYIDPGELHDAKEWIVSWQQENGAFPAVGKIWNKEIHSGVDSDVALTAYVTIAILEAGLEREDEEIAVMKAKEFLESRVHEDTDSYTAALSAYALTLLDSDFAGEALLRLSAKAINESGFSYWSLKVPTDAIFSFADSMKQTVASAEVEMTSYALLTYTHMRNITAALPIVKWLSQKRNAIGGFSSTQDTCVALQSLSEYAIFSYIGGVNLDVHLASTNLDYEREFELNNANSEVMQTAGIPSLPTTMFVTATGDGCALLQIDVNYNIPDPNPQPSFFINVRHSPLERHNQDSAGGGFVINRYHEVVYRIEACARWLHHGSSNMAVLEFNLLSGFAADRESIQQALQTSRSNLKRCEVTDRHVLFYFDEISSTCKTCVRFNIVQIHQVGKAKPQSARIYDYYEPGLLICARGIHQGQS</sequence>
<evidence type="ECO:0000313" key="12">
    <source>
        <dbReference type="EMBL" id="CAB3233265.1"/>
    </source>
</evidence>
<dbReference type="PANTHER" id="PTHR11412:SF139">
    <property type="entry name" value="C3 AND PZP-LIKE ALPHA-2-MACROGLOBULIN DOMAIN-CONTAINING PROTEIN 8"/>
    <property type="match status" value="1"/>
</dbReference>
<dbReference type="InterPro" id="IPR041555">
    <property type="entry name" value="MG3"/>
</dbReference>
<dbReference type="FunFam" id="2.60.40.1930:FF:000001">
    <property type="entry name" value="CD109 isoform 3"/>
    <property type="match status" value="1"/>
</dbReference>
<dbReference type="Pfam" id="PF07678">
    <property type="entry name" value="TED_complement"/>
    <property type="match status" value="1"/>
</dbReference>
<dbReference type="InterPro" id="IPR002890">
    <property type="entry name" value="MG2"/>
</dbReference>
<dbReference type="Gene3D" id="2.60.120.1540">
    <property type="match status" value="1"/>
</dbReference>
<keyword evidence="4" id="KW-0646">Protease inhibitor</keyword>
<dbReference type="Pfam" id="PF07677">
    <property type="entry name" value="A2M_recep"/>
    <property type="match status" value="1"/>
</dbReference>
<dbReference type="InterPro" id="IPR019742">
    <property type="entry name" value="MacrogloblnA2_CS"/>
</dbReference>
<comment type="subcellular location">
    <subcellularLocation>
        <location evidence="1">Secreted</location>
    </subcellularLocation>
</comment>
<dbReference type="SMART" id="SM01359">
    <property type="entry name" value="A2M_N_2"/>
    <property type="match status" value="1"/>
</dbReference>
<dbReference type="Pfam" id="PF01835">
    <property type="entry name" value="MG2"/>
    <property type="match status" value="1"/>
</dbReference>
<dbReference type="InterPro" id="IPR036595">
    <property type="entry name" value="A-macroglobulin_rcpt-bd_sf"/>
</dbReference>
<evidence type="ECO:0000259" key="10">
    <source>
        <dbReference type="SMART" id="SM01360"/>
    </source>
</evidence>
<dbReference type="Pfam" id="PF07703">
    <property type="entry name" value="A2M_BRD"/>
    <property type="match status" value="1"/>
</dbReference>
<dbReference type="CDD" id="cd02897">
    <property type="entry name" value="A2M_2"/>
    <property type="match status" value="1"/>
</dbReference>
<dbReference type="Pfam" id="PF12248">
    <property type="entry name" value="Methyltransf_FA"/>
    <property type="match status" value="1"/>
</dbReference>
<dbReference type="InterPro" id="IPR011626">
    <property type="entry name" value="Alpha-macroglobulin_TED"/>
</dbReference>
<dbReference type="Gene3D" id="6.20.50.160">
    <property type="match status" value="1"/>
</dbReference>
<dbReference type="GO" id="GO:0005615">
    <property type="term" value="C:extracellular space"/>
    <property type="evidence" value="ECO:0007669"/>
    <property type="project" value="InterPro"/>
</dbReference>
<dbReference type="InterPro" id="IPR008930">
    <property type="entry name" value="Terpenoid_cyclase/PrenylTrfase"/>
</dbReference>
<dbReference type="InterPro" id="IPR009048">
    <property type="entry name" value="A-macroglobulin_rcpt-bd"/>
</dbReference>
<dbReference type="InterPro" id="IPR022041">
    <property type="entry name" value="Methyltransf_FA"/>
</dbReference>
<dbReference type="SUPFAM" id="SSF48239">
    <property type="entry name" value="Terpenoid cyclases/Protein prenyltransferases"/>
    <property type="match status" value="1"/>
</dbReference>
<evidence type="ECO:0000256" key="7">
    <source>
        <dbReference type="ARBA" id="ARBA00023157"/>
    </source>
</evidence>
<dbReference type="Gene3D" id="2.60.40.10">
    <property type="entry name" value="Immunoglobulins"/>
    <property type="match status" value="2"/>
</dbReference>